<dbReference type="GeneID" id="60404104"/>
<dbReference type="GO" id="GO:0004751">
    <property type="term" value="F:ribose-5-phosphate isomerase activity"/>
    <property type="evidence" value="ECO:0007669"/>
    <property type="project" value="UniProtKB-EC"/>
</dbReference>
<dbReference type="RefSeq" id="XP_037878304.1">
    <property type="nucleotide sequence ID" value="XM_038022450.1"/>
</dbReference>
<name>U6KDC3_9EIME</name>
<dbReference type="Gene3D" id="3.30.70.260">
    <property type="match status" value="1"/>
</dbReference>
<evidence type="ECO:0000256" key="1">
    <source>
        <dbReference type="ARBA" id="ARBA00001713"/>
    </source>
</evidence>
<dbReference type="NCBIfam" id="TIGR00021">
    <property type="entry name" value="rpiA"/>
    <property type="match status" value="1"/>
</dbReference>
<evidence type="ECO:0000256" key="3">
    <source>
        <dbReference type="ARBA" id="ARBA00008088"/>
    </source>
</evidence>
<gene>
    <name evidence="6" type="ORF">EMH_0055600</name>
</gene>
<dbReference type="SUPFAM" id="SSF75445">
    <property type="entry name" value="D-ribose-5-phosphate isomerase (RpiA), lid domain"/>
    <property type="match status" value="1"/>
</dbReference>
<dbReference type="CDD" id="cd01398">
    <property type="entry name" value="RPI_A"/>
    <property type="match status" value="1"/>
</dbReference>
<dbReference type="Proteomes" id="UP000030744">
    <property type="component" value="Unassembled WGS sequence"/>
</dbReference>
<reference evidence="6" key="1">
    <citation type="submission" date="2013-10" db="EMBL/GenBank/DDBJ databases">
        <title>Genomic analysis of the causative agents of coccidiosis in chickens.</title>
        <authorList>
            <person name="Reid A.J."/>
            <person name="Blake D."/>
            <person name="Billington K."/>
            <person name="Browne H."/>
            <person name="Dunn M."/>
            <person name="Hung S."/>
            <person name="Kawahara F."/>
            <person name="Miranda-Saavedra D."/>
            <person name="Mourier T."/>
            <person name="Nagra H."/>
            <person name="Otto T.D."/>
            <person name="Rawlings N."/>
            <person name="Sanchez A."/>
            <person name="Sanders M."/>
            <person name="Subramaniam C."/>
            <person name="Tay Y."/>
            <person name="Dear P."/>
            <person name="Doerig C."/>
            <person name="Gruber A."/>
            <person name="Parkinson J."/>
            <person name="Shirley M."/>
            <person name="Wan K.L."/>
            <person name="Berriman M."/>
            <person name="Tomley F."/>
            <person name="Pain A."/>
        </authorList>
    </citation>
    <scope>NUCLEOTIDE SEQUENCE [LARGE SCALE GENOMIC DNA]</scope>
    <source>
        <strain evidence="6">Houghton</strain>
    </source>
</reference>
<comment type="pathway">
    <text evidence="2">Carbohydrate degradation; pentose phosphate pathway; D-ribose 5-phosphate from D-ribulose 5-phosphate (non-oxidative stage): step 1/1.</text>
</comment>
<proteinExistence type="inferred from homology"/>
<dbReference type="OrthoDB" id="1555531at2759"/>
<evidence type="ECO:0000256" key="5">
    <source>
        <dbReference type="ARBA" id="ARBA00023235"/>
    </source>
</evidence>
<organism evidence="6 7">
    <name type="scientific">Eimeria mitis</name>
    <dbReference type="NCBI Taxonomy" id="44415"/>
    <lineage>
        <taxon>Eukaryota</taxon>
        <taxon>Sar</taxon>
        <taxon>Alveolata</taxon>
        <taxon>Apicomplexa</taxon>
        <taxon>Conoidasida</taxon>
        <taxon>Coccidia</taxon>
        <taxon>Eucoccidiorida</taxon>
        <taxon>Eimeriorina</taxon>
        <taxon>Eimeriidae</taxon>
        <taxon>Eimeria</taxon>
    </lineage>
</organism>
<comment type="catalytic activity">
    <reaction evidence="1">
        <text>aldehydo-D-ribose 5-phosphate = D-ribulose 5-phosphate</text>
        <dbReference type="Rhea" id="RHEA:14657"/>
        <dbReference type="ChEBI" id="CHEBI:58121"/>
        <dbReference type="ChEBI" id="CHEBI:58273"/>
        <dbReference type="EC" id="5.3.1.6"/>
    </reaction>
</comment>
<keyword evidence="5 6" id="KW-0413">Isomerase</keyword>
<dbReference type="SUPFAM" id="SSF100950">
    <property type="entry name" value="NagB/RpiA/CoA transferase-like"/>
    <property type="match status" value="1"/>
</dbReference>
<reference evidence="6" key="2">
    <citation type="submission" date="2013-10" db="EMBL/GenBank/DDBJ databases">
        <authorList>
            <person name="Aslett M."/>
        </authorList>
    </citation>
    <scope>NUCLEOTIDE SEQUENCE [LARGE SCALE GENOMIC DNA]</scope>
    <source>
        <strain evidence="6">Houghton</strain>
    </source>
</reference>
<dbReference type="PANTHER" id="PTHR43748:SF3">
    <property type="entry name" value="RIBOSE-5-PHOSPHATE ISOMERASE 3, CHLOROPLASTIC-RELATED"/>
    <property type="match status" value="1"/>
</dbReference>
<protein>
    <recommendedName>
        <fullName evidence="4">ribose-5-phosphate isomerase</fullName>
        <ecNumber evidence="4">5.3.1.6</ecNumber>
    </recommendedName>
</protein>
<dbReference type="InterPro" id="IPR050262">
    <property type="entry name" value="Ribose-5P_isomerase"/>
</dbReference>
<dbReference type="VEuPathDB" id="ToxoDB:EMH_0055600"/>
<evidence type="ECO:0000256" key="4">
    <source>
        <dbReference type="ARBA" id="ARBA00011959"/>
    </source>
</evidence>
<sequence>MNVGLGTGSTASFAVRRLAERIQQGELTNISCVSTSEETRKLAESLGISVFPLDGISLPLDVAIDGADEVLKTDTELVLIKGRGGALLREKLVEVQSKSFVCIVDEDKLVTENNFGTTGAVPLEIVKFGAQTTRRAVLAAVVAALMEGGPQGAPLGAPLGAPQADPEKAAQELGVSAVYRHLKGSNELFVSDNGNLCLDLFFKNPIKDPRKLHEKLIHVVGVVETGFFIGLSNLCIVGRPGGTTTRLAISQ</sequence>
<keyword evidence="7" id="KW-1185">Reference proteome</keyword>
<dbReference type="EC" id="5.3.1.6" evidence="4"/>
<evidence type="ECO:0000313" key="7">
    <source>
        <dbReference type="Proteomes" id="UP000030744"/>
    </source>
</evidence>
<dbReference type="PANTHER" id="PTHR43748">
    <property type="entry name" value="RIBOSE-5-PHOSPHATE ISOMERASE 3, CHLOROPLASTIC-RELATED"/>
    <property type="match status" value="1"/>
</dbReference>
<dbReference type="UniPathway" id="UPA00115">
    <property type="reaction ID" value="UER00412"/>
</dbReference>
<evidence type="ECO:0000256" key="2">
    <source>
        <dbReference type="ARBA" id="ARBA00004988"/>
    </source>
</evidence>
<accession>U6KDC3</accession>
<evidence type="ECO:0000313" key="6">
    <source>
        <dbReference type="EMBL" id="CDJ36015.1"/>
    </source>
</evidence>
<dbReference type="GO" id="GO:0009052">
    <property type="term" value="P:pentose-phosphate shunt, non-oxidative branch"/>
    <property type="evidence" value="ECO:0007669"/>
    <property type="project" value="InterPro"/>
</dbReference>
<dbReference type="EMBL" id="HG735489">
    <property type="protein sequence ID" value="CDJ36015.1"/>
    <property type="molecule type" value="Genomic_DNA"/>
</dbReference>
<comment type="similarity">
    <text evidence="3">Belongs to the ribose 5-phosphate isomerase family.</text>
</comment>
<dbReference type="InterPro" id="IPR004788">
    <property type="entry name" value="Ribose5P_isomerase_type_A"/>
</dbReference>
<dbReference type="InterPro" id="IPR037171">
    <property type="entry name" value="NagB/RpiA_transferase-like"/>
</dbReference>
<dbReference type="AlphaFoldDB" id="U6KDC3"/>
<dbReference type="Gene3D" id="3.40.50.1360">
    <property type="match status" value="2"/>
</dbReference>
<dbReference type="Pfam" id="PF06026">
    <property type="entry name" value="Rib_5-P_isom_A"/>
    <property type="match status" value="2"/>
</dbReference>